<protein>
    <submittedName>
        <fullName evidence="1">Uncharacterized protein</fullName>
    </submittedName>
</protein>
<proteinExistence type="predicted"/>
<sequence>MKTKLSIKDVTPAVKSSVAAYLMARAYAETMRAAVDKIHRAILEESPLTNGHESKHGKPAEMITDPKLTWLCDDEEIMKDYYQESDKRLRAAHLKPDSMPDDHCPALVAEHIQVKTQWLLIECAAEMLGENNPRDFNNQLLCAGLDTHQKFIDLVVGLVVNLPDFKSPL</sequence>
<accession>A0A6H2A4X6</accession>
<reference evidence="1" key="1">
    <citation type="submission" date="2020-03" db="EMBL/GenBank/DDBJ databases">
        <title>The deep terrestrial virosphere.</title>
        <authorList>
            <person name="Holmfeldt K."/>
            <person name="Nilsson E."/>
            <person name="Simone D."/>
            <person name="Lopez-Fernandez M."/>
            <person name="Wu X."/>
            <person name="de Brujin I."/>
            <person name="Lundin D."/>
            <person name="Andersson A."/>
            <person name="Bertilsson S."/>
            <person name="Dopson M."/>
        </authorList>
    </citation>
    <scope>NUCLEOTIDE SEQUENCE</scope>
    <source>
        <strain evidence="1">TM448A06044</strain>
    </source>
</reference>
<organism evidence="1">
    <name type="scientific">viral metagenome</name>
    <dbReference type="NCBI Taxonomy" id="1070528"/>
    <lineage>
        <taxon>unclassified sequences</taxon>
        <taxon>metagenomes</taxon>
        <taxon>organismal metagenomes</taxon>
    </lineage>
</organism>
<name>A0A6H2A4X6_9ZZZZ</name>
<evidence type="ECO:0000313" key="1">
    <source>
        <dbReference type="EMBL" id="QJA54864.1"/>
    </source>
</evidence>
<gene>
    <name evidence="1" type="ORF">TM448A06044_0005</name>
</gene>
<dbReference type="EMBL" id="MT144545">
    <property type="protein sequence ID" value="QJA54864.1"/>
    <property type="molecule type" value="Genomic_DNA"/>
</dbReference>
<dbReference type="AlphaFoldDB" id="A0A6H2A4X6"/>